<dbReference type="InterPro" id="IPR000683">
    <property type="entry name" value="Gfo/Idh/MocA-like_OxRdtase_N"/>
</dbReference>
<evidence type="ECO:0000313" key="3">
    <source>
        <dbReference type="Proteomes" id="UP000680805"/>
    </source>
</evidence>
<dbReference type="AlphaFoldDB" id="A0A975NM91"/>
<dbReference type="RefSeq" id="WP_215612706.1">
    <property type="nucleotide sequence ID" value="NZ_CP076135.1"/>
</dbReference>
<dbReference type="InterPro" id="IPR036291">
    <property type="entry name" value="NAD(P)-bd_dom_sf"/>
</dbReference>
<gene>
    <name evidence="2" type="ORF">KMZ68_18970</name>
</gene>
<evidence type="ECO:0000259" key="1">
    <source>
        <dbReference type="Pfam" id="PF01408"/>
    </source>
</evidence>
<sequence>MSAHAAGKRVAVIGLGRMGLRHLEAVSKLGMTIVGVADTSEVARETARTRFGVDESQCYAEGTEMLRSVRPDAVVVATTAPSHAPLVVDAAEAGVRHILCEKPMAVSLAEADEMMTACKRSGSVLAINHQMRFMEQYTLVKALIGSDELGPLVSVLVAASNFGLAMNACHYFEMFRYLGDAPISGIQAWFDRAQLANPRGPEFEDRAGRLLARDPAGRSMFIDFSMNAGSGIHVTYICRNGQIVVDEINGDMRVVARKSEHRDLATSRYGASAEVRTQAIKPVDVVVPTVDLWSAMLQGETFPDGNAGAHALACCVAAHVSHEAGGREILLADPALPRGRRFKWA</sequence>
<evidence type="ECO:0000313" key="2">
    <source>
        <dbReference type="EMBL" id="QWG17049.1"/>
    </source>
</evidence>
<dbReference type="EMBL" id="CP076135">
    <property type="protein sequence ID" value="QWG17049.1"/>
    <property type="molecule type" value="Genomic_DNA"/>
</dbReference>
<dbReference type="Gene3D" id="3.40.50.720">
    <property type="entry name" value="NAD(P)-binding Rossmann-like Domain"/>
    <property type="match status" value="1"/>
</dbReference>
<dbReference type="Pfam" id="PF01408">
    <property type="entry name" value="GFO_IDH_MocA"/>
    <property type="match status" value="1"/>
</dbReference>
<reference evidence="2" key="1">
    <citation type="submission" date="2021-06" db="EMBL/GenBank/DDBJ databases">
        <title>Bradyrhizobium sp. S2-11-2 Genome sequencing.</title>
        <authorList>
            <person name="Jin L."/>
        </authorList>
    </citation>
    <scope>NUCLEOTIDE SEQUENCE</scope>
    <source>
        <strain evidence="2">S2-11-2</strain>
    </source>
</reference>
<accession>A0A975NM91</accession>
<feature type="domain" description="Gfo/Idh/MocA-like oxidoreductase N-terminal" evidence="1">
    <location>
        <begin position="9"/>
        <end position="129"/>
    </location>
</feature>
<name>A0A975NM91_9BRAD</name>
<dbReference type="SUPFAM" id="SSF51735">
    <property type="entry name" value="NAD(P)-binding Rossmann-fold domains"/>
    <property type="match status" value="1"/>
</dbReference>
<dbReference type="KEGG" id="bsei:KMZ68_18970"/>
<proteinExistence type="predicted"/>
<dbReference type="Proteomes" id="UP000680805">
    <property type="component" value="Chromosome"/>
</dbReference>
<dbReference type="PANTHER" id="PTHR43377:SF1">
    <property type="entry name" value="BILIVERDIN REDUCTASE A"/>
    <property type="match status" value="1"/>
</dbReference>
<dbReference type="Gene3D" id="3.30.360.10">
    <property type="entry name" value="Dihydrodipicolinate Reductase, domain 2"/>
    <property type="match status" value="1"/>
</dbReference>
<protein>
    <submittedName>
        <fullName evidence="2">Gfo/Idh/MocA family oxidoreductase</fullName>
    </submittedName>
</protein>
<organism evidence="2 3">
    <name type="scientific">Bradyrhizobium sediminis</name>
    <dbReference type="NCBI Taxonomy" id="2840469"/>
    <lineage>
        <taxon>Bacteria</taxon>
        <taxon>Pseudomonadati</taxon>
        <taxon>Pseudomonadota</taxon>
        <taxon>Alphaproteobacteria</taxon>
        <taxon>Hyphomicrobiales</taxon>
        <taxon>Nitrobacteraceae</taxon>
        <taxon>Bradyrhizobium</taxon>
    </lineage>
</organism>
<dbReference type="InterPro" id="IPR051450">
    <property type="entry name" value="Gfo/Idh/MocA_Oxidoreductases"/>
</dbReference>
<dbReference type="PANTHER" id="PTHR43377">
    <property type="entry name" value="BILIVERDIN REDUCTASE A"/>
    <property type="match status" value="1"/>
</dbReference>
<dbReference type="GO" id="GO:0000166">
    <property type="term" value="F:nucleotide binding"/>
    <property type="evidence" value="ECO:0007669"/>
    <property type="project" value="InterPro"/>
</dbReference>